<evidence type="ECO:0000313" key="1">
    <source>
        <dbReference type="EMBL" id="WOB44109.1"/>
    </source>
</evidence>
<name>A0AA97BDA1_9CYAN</name>
<accession>A0AA97BDA1</accession>
<protein>
    <submittedName>
        <fullName evidence="1">Uncharacterized protein</fullName>
    </submittedName>
</protein>
<dbReference type="RefSeq" id="WP_316787082.1">
    <property type="nucleotide sequence ID" value="NZ_CP053540.1"/>
</dbReference>
<reference evidence="1" key="1">
    <citation type="submission" date="2020-05" db="EMBL/GenBank/DDBJ databases">
        <authorList>
            <person name="Zhu T."/>
            <person name="Keshari N."/>
            <person name="Lu X."/>
        </authorList>
    </citation>
    <scope>NUCLEOTIDE SEQUENCE</scope>
    <source>
        <strain evidence="1">NK1-22</strain>
    </source>
</reference>
<dbReference type="AlphaFoldDB" id="A0AA97BDA1"/>
<gene>
    <name evidence="1" type="ORF">HNI00_13815</name>
</gene>
<proteinExistence type="predicted"/>
<sequence>MFKQSVALAYSPEKNKEDFEEVLFIKAFKQAAKELDGPIHYPRMKPQPDPDGENYKWFTENESKDKRSLPPLWKETGLPYWE</sequence>
<dbReference type="EMBL" id="CP053540">
    <property type="protein sequence ID" value="WOB44109.1"/>
    <property type="molecule type" value="Genomic_DNA"/>
</dbReference>
<dbReference type="KEGG" id="tog:HNI00_13815"/>
<organism evidence="1">
    <name type="scientific">Thermoleptolyngbya oregonensis NK1-22</name>
    <dbReference type="NCBI Taxonomy" id="2547457"/>
    <lineage>
        <taxon>Bacteria</taxon>
        <taxon>Bacillati</taxon>
        <taxon>Cyanobacteriota</taxon>
        <taxon>Cyanophyceae</taxon>
        <taxon>Oculatellales</taxon>
        <taxon>Oculatellaceae</taxon>
        <taxon>Thermoleptolyngbya</taxon>
    </lineage>
</organism>